<dbReference type="PANTHER" id="PTHR42987">
    <property type="entry name" value="PEPTIDASE S49"/>
    <property type="match status" value="1"/>
</dbReference>
<dbReference type="InterPro" id="IPR004635">
    <property type="entry name" value="Pept_S49_SppA"/>
</dbReference>
<dbReference type="CDD" id="cd07023">
    <property type="entry name" value="S49_Sppa_N_C"/>
    <property type="match status" value="1"/>
</dbReference>
<dbReference type="Proteomes" id="UP000772812">
    <property type="component" value="Unassembled WGS sequence"/>
</dbReference>
<protein>
    <submittedName>
        <fullName evidence="7">Signal peptide peptidase SppA</fullName>
    </submittedName>
</protein>
<feature type="domain" description="Peptidase S49" evidence="6">
    <location>
        <begin position="84"/>
        <end position="235"/>
    </location>
</feature>
<dbReference type="InterPro" id="IPR029045">
    <property type="entry name" value="ClpP/crotonase-like_dom_sf"/>
</dbReference>
<evidence type="ECO:0000256" key="1">
    <source>
        <dbReference type="ARBA" id="ARBA00008683"/>
    </source>
</evidence>
<evidence type="ECO:0000313" key="8">
    <source>
        <dbReference type="Proteomes" id="UP000772812"/>
    </source>
</evidence>
<dbReference type="Gene3D" id="3.90.226.10">
    <property type="entry name" value="2-enoyl-CoA Hydratase, Chain A, domain 1"/>
    <property type="match status" value="2"/>
</dbReference>
<keyword evidence="5" id="KW-0812">Transmembrane</keyword>
<keyword evidence="5" id="KW-0472">Membrane</keyword>
<organism evidence="7 8">
    <name type="scientific">Persephonella atlantica</name>
    <dbReference type="NCBI Taxonomy" id="2699429"/>
    <lineage>
        <taxon>Bacteria</taxon>
        <taxon>Pseudomonadati</taxon>
        <taxon>Aquificota</taxon>
        <taxon>Aquificia</taxon>
        <taxon>Aquificales</taxon>
        <taxon>Hydrogenothermaceae</taxon>
        <taxon>Persephonella</taxon>
    </lineage>
</organism>
<keyword evidence="2" id="KW-0645">Protease</keyword>
<evidence type="ECO:0000259" key="6">
    <source>
        <dbReference type="Pfam" id="PF01343"/>
    </source>
</evidence>
<sequence>MKKKIIIGIIVLAVFIYIFSYFSVKSVPKIAVININGVISSYEPVIQNIETAQIDSSIKAVVIAVDSPGGAVGAAQEIYSAIEKLRKEKPVVVSMGNVAASGGYYVSVPANVIYANPGTITGSIGVIIQHVSFAKVLEKLGIKVENIKSGQNKDILYPNRELTPQQKKLLEETIKDVYNQFLEDIVKYRKIDINTLKQYADGRIFTGRQAKKLKLIDKLGNIQDAVEEAKKLAGLEGKKVMVIKIRKEESILKKMLQLKLSIPENLSFPQFYYLLSF</sequence>
<dbReference type="InterPro" id="IPR002142">
    <property type="entry name" value="Peptidase_S49"/>
</dbReference>
<evidence type="ECO:0000256" key="4">
    <source>
        <dbReference type="ARBA" id="ARBA00022825"/>
    </source>
</evidence>
<name>A0ABS1GID7_9AQUI</name>
<keyword evidence="5" id="KW-1133">Transmembrane helix</keyword>
<keyword evidence="3" id="KW-0378">Hydrolase</keyword>
<accession>A0ABS1GID7</accession>
<dbReference type="EMBL" id="JAACYA010000002">
    <property type="protein sequence ID" value="MBK3332704.1"/>
    <property type="molecule type" value="Genomic_DNA"/>
</dbReference>
<reference evidence="7 8" key="1">
    <citation type="journal article" date="2021" name="Syst. Appl. Microbiol.">
        <title>Persephonella atlantica sp. nov.: How to adapt to physico-chemical gradients in high temperature hydrothermal habitats.</title>
        <authorList>
            <person name="Francois D.X."/>
            <person name="Godfroy A."/>
            <person name="Mathien C."/>
            <person name="Aube J."/>
            <person name="Cathalot C."/>
            <person name="Lesongeur F."/>
            <person name="L'Haridon S."/>
            <person name="Philippon X."/>
            <person name="Roussel E.G."/>
        </authorList>
    </citation>
    <scope>NUCLEOTIDE SEQUENCE [LARGE SCALE GENOMIC DNA]</scope>
    <source>
        <strain evidence="7 8">MO1340</strain>
    </source>
</reference>
<dbReference type="NCBIfam" id="TIGR00706">
    <property type="entry name" value="SppA_dom"/>
    <property type="match status" value="1"/>
</dbReference>
<gene>
    <name evidence="7" type="primary">sppA</name>
    <name evidence="7" type="ORF">GWK41_06450</name>
</gene>
<evidence type="ECO:0000256" key="2">
    <source>
        <dbReference type="ARBA" id="ARBA00022670"/>
    </source>
</evidence>
<proteinExistence type="inferred from homology"/>
<dbReference type="SUPFAM" id="SSF52096">
    <property type="entry name" value="ClpP/crotonase"/>
    <property type="match status" value="1"/>
</dbReference>
<dbReference type="InterPro" id="IPR047272">
    <property type="entry name" value="S49_SppA_C"/>
</dbReference>
<feature type="transmembrane region" description="Helical" evidence="5">
    <location>
        <begin position="5"/>
        <end position="24"/>
    </location>
</feature>
<comment type="caution">
    <text evidence="7">The sequence shown here is derived from an EMBL/GenBank/DDBJ whole genome shotgun (WGS) entry which is preliminary data.</text>
</comment>
<keyword evidence="8" id="KW-1185">Reference proteome</keyword>
<evidence type="ECO:0000256" key="5">
    <source>
        <dbReference type="SAM" id="Phobius"/>
    </source>
</evidence>
<evidence type="ECO:0000256" key="3">
    <source>
        <dbReference type="ARBA" id="ARBA00022801"/>
    </source>
</evidence>
<dbReference type="RefSeq" id="WP_200674120.1">
    <property type="nucleotide sequence ID" value="NZ_JAACYA010000002.1"/>
</dbReference>
<evidence type="ECO:0000313" key="7">
    <source>
        <dbReference type="EMBL" id="MBK3332704.1"/>
    </source>
</evidence>
<dbReference type="Gene3D" id="6.20.330.10">
    <property type="match status" value="1"/>
</dbReference>
<comment type="similarity">
    <text evidence="1">Belongs to the peptidase S49 family.</text>
</comment>
<dbReference type="Pfam" id="PF01343">
    <property type="entry name" value="Peptidase_S49"/>
    <property type="match status" value="1"/>
</dbReference>
<dbReference type="PANTHER" id="PTHR42987:SF7">
    <property type="entry name" value="SIGNAL PEPTIDE PEPTIDASE SPPA-RELATED"/>
    <property type="match status" value="1"/>
</dbReference>
<keyword evidence="4" id="KW-0720">Serine protease</keyword>